<evidence type="ECO:0000256" key="4">
    <source>
        <dbReference type="ARBA" id="ARBA00023163"/>
    </source>
</evidence>
<evidence type="ECO:0000313" key="8">
    <source>
        <dbReference type="Proteomes" id="UP001499851"/>
    </source>
</evidence>
<evidence type="ECO:0000259" key="6">
    <source>
        <dbReference type="PROSITE" id="PS50931"/>
    </source>
</evidence>
<dbReference type="Pfam" id="PF03466">
    <property type="entry name" value="LysR_substrate"/>
    <property type="match status" value="1"/>
</dbReference>
<dbReference type="PROSITE" id="PS50931">
    <property type="entry name" value="HTH_LYSR"/>
    <property type="match status" value="1"/>
</dbReference>
<dbReference type="CDD" id="cd08436">
    <property type="entry name" value="PBP2_LTTR_like_3"/>
    <property type="match status" value="1"/>
</dbReference>
<protein>
    <submittedName>
        <fullName evidence="7">LysR substrate-binding domain-containing protein</fullName>
    </submittedName>
</protein>
<comment type="caution">
    <text evidence="7">The sequence shown here is derived from an EMBL/GenBank/DDBJ whole genome shotgun (WGS) entry which is preliminary data.</text>
</comment>
<feature type="region of interest" description="Disordered" evidence="5">
    <location>
        <begin position="290"/>
        <end position="318"/>
    </location>
</feature>
<proteinExistence type="inferred from homology"/>
<dbReference type="InterPro" id="IPR005119">
    <property type="entry name" value="LysR_subst-bd"/>
</dbReference>
<evidence type="ECO:0000256" key="5">
    <source>
        <dbReference type="SAM" id="MobiDB-lite"/>
    </source>
</evidence>
<comment type="similarity">
    <text evidence="1">Belongs to the LysR transcriptional regulatory family.</text>
</comment>
<dbReference type="Proteomes" id="UP001499851">
    <property type="component" value="Unassembled WGS sequence"/>
</dbReference>
<dbReference type="InterPro" id="IPR050950">
    <property type="entry name" value="HTH-type_LysR_regulators"/>
</dbReference>
<sequence>MDLRQMEYLVALADERHFTRAAELTGISQSGLSAAIRSLEDELGTALFTRTTRRVEPTEAGFALLPYARMMLEQAAGARDAVVKASRAVSGSLSIGAEQCLGLVDVNSLLDRFHRRHPRVETMFTQCGSHDLLGMLRAGELDVAFVATDRHLSALPHRELGREPLVVVTPPDHPLAARASVAWDALDDQDFVDFGSAWGVRTLNESVFAARGSRRRVRCTVNDVHTLLDLVSRGLGIAVVPRHVAAKPQAASLRVLPLADEDVPQWTVSVVSTAWDQADSPAAHLLELLNPLPDNPGPDSPHRALPDPAPAAPVRLPA</sequence>
<evidence type="ECO:0000313" key="7">
    <source>
        <dbReference type="EMBL" id="GAA1691664.1"/>
    </source>
</evidence>
<organism evidence="7 8">
    <name type="scientific">Glycomyces endophyticus</name>
    <dbReference type="NCBI Taxonomy" id="480996"/>
    <lineage>
        <taxon>Bacteria</taxon>
        <taxon>Bacillati</taxon>
        <taxon>Actinomycetota</taxon>
        <taxon>Actinomycetes</taxon>
        <taxon>Glycomycetales</taxon>
        <taxon>Glycomycetaceae</taxon>
        <taxon>Glycomyces</taxon>
    </lineage>
</organism>
<evidence type="ECO:0000256" key="1">
    <source>
        <dbReference type="ARBA" id="ARBA00009437"/>
    </source>
</evidence>
<dbReference type="Pfam" id="PF00126">
    <property type="entry name" value="HTH_1"/>
    <property type="match status" value="1"/>
</dbReference>
<evidence type="ECO:0000256" key="3">
    <source>
        <dbReference type="ARBA" id="ARBA00023125"/>
    </source>
</evidence>
<keyword evidence="8" id="KW-1185">Reference proteome</keyword>
<dbReference type="Gene3D" id="3.40.190.290">
    <property type="match status" value="1"/>
</dbReference>
<dbReference type="SUPFAM" id="SSF53850">
    <property type="entry name" value="Periplasmic binding protein-like II"/>
    <property type="match status" value="1"/>
</dbReference>
<keyword evidence="4" id="KW-0804">Transcription</keyword>
<reference evidence="8" key="1">
    <citation type="journal article" date="2019" name="Int. J. Syst. Evol. Microbiol.">
        <title>The Global Catalogue of Microorganisms (GCM) 10K type strain sequencing project: providing services to taxonomists for standard genome sequencing and annotation.</title>
        <authorList>
            <consortium name="The Broad Institute Genomics Platform"/>
            <consortium name="The Broad Institute Genome Sequencing Center for Infectious Disease"/>
            <person name="Wu L."/>
            <person name="Ma J."/>
        </authorList>
    </citation>
    <scope>NUCLEOTIDE SEQUENCE [LARGE SCALE GENOMIC DNA]</scope>
    <source>
        <strain evidence="8">JCM 16001</strain>
    </source>
</reference>
<dbReference type="InterPro" id="IPR036390">
    <property type="entry name" value="WH_DNA-bd_sf"/>
</dbReference>
<gene>
    <name evidence="7" type="ORF">GCM10009830_44270</name>
</gene>
<keyword evidence="2" id="KW-0805">Transcription regulation</keyword>
<dbReference type="PANTHER" id="PTHR30419">
    <property type="entry name" value="HTH-TYPE TRANSCRIPTIONAL REGULATOR YBHD"/>
    <property type="match status" value="1"/>
</dbReference>
<dbReference type="InterPro" id="IPR036388">
    <property type="entry name" value="WH-like_DNA-bd_sf"/>
</dbReference>
<dbReference type="RefSeq" id="WP_344491309.1">
    <property type="nucleotide sequence ID" value="NZ_BAAAQF010000023.1"/>
</dbReference>
<dbReference type="PANTHER" id="PTHR30419:SF31">
    <property type="entry name" value="BLR3139 PROTEIN"/>
    <property type="match status" value="1"/>
</dbReference>
<feature type="domain" description="HTH lysR-type" evidence="6">
    <location>
        <begin position="1"/>
        <end position="58"/>
    </location>
</feature>
<evidence type="ECO:0000256" key="2">
    <source>
        <dbReference type="ARBA" id="ARBA00023015"/>
    </source>
</evidence>
<accession>A0ABP4TPN9</accession>
<keyword evidence="3" id="KW-0238">DNA-binding</keyword>
<name>A0ABP4TPN9_9ACTN</name>
<dbReference type="EMBL" id="BAAAQF010000023">
    <property type="protein sequence ID" value="GAA1691664.1"/>
    <property type="molecule type" value="Genomic_DNA"/>
</dbReference>
<dbReference type="Gene3D" id="1.10.10.10">
    <property type="entry name" value="Winged helix-like DNA-binding domain superfamily/Winged helix DNA-binding domain"/>
    <property type="match status" value="1"/>
</dbReference>
<dbReference type="SUPFAM" id="SSF46785">
    <property type="entry name" value="Winged helix' DNA-binding domain"/>
    <property type="match status" value="1"/>
</dbReference>
<dbReference type="PRINTS" id="PR00039">
    <property type="entry name" value="HTHLYSR"/>
</dbReference>
<dbReference type="InterPro" id="IPR000847">
    <property type="entry name" value="LysR_HTH_N"/>
</dbReference>